<dbReference type="EMBL" id="BFCH01000008">
    <property type="protein sequence ID" value="GBG36910.1"/>
    <property type="molecule type" value="Genomic_DNA"/>
</dbReference>
<feature type="transmembrane region" description="Helical" evidence="1">
    <location>
        <begin position="59"/>
        <end position="77"/>
    </location>
</feature>
<protein>
    <submittedName>
        <fullName evidence="3">Uncharacterized protein</fullName>
    </submittedName>
</protein>
<dbReference type="AlphaFoldDB" id="A0AA37PMC9"/>
<evidence type="ECO:0000256" key="1">
    <source>
        <dbReference type="SAM" id="Phobius"/>
    </source>
</evidence>
<reference evidence="3" key="3">
    <citation type="journal article" date="2022" name="Microbiol. Resour. Announc.">
        <title>Draft Genome Sequences of Eight Mycobacterium montefiorense Strains Isolated from Salamanders in Captivity.</title>
        <authorList>
            <person name="Komine T."/>
            <person name="Ihara H."/>
            <person name="Fukano H."/>
            <person name="Hoshino Y."/>
            <person name="Kurata O."/>
            <person name="Wada S."/>
        </authorList>
    </citation>
    <scope>NUCLEOTIDE SEQUENCE</scope>
    <source>
        <strain evidence="3">NJB18185</strain>
    </source>
</reference>
<name>A0AA37PMC9_9MYCO</name>
<sequence>MNLPLRIGFAVSLLGSAESHAYLYVHGYRHIPMIGMGFLVQASVSFAVAVLIALGGPWWLRWAAAAVAGGSLVAFAASRTAGLFGFTEHGWDPTPYATISVGAEVLTVLLWMLADYPWGVRFGRFRRAREPTTSASM</sequence>
<reference evidence="4" key="2">
    <citation type="submission" date="2018-04" db="EMBL/GenBank/DDBJ databases">
        <title>Draft genome sequence of Mycobacterium montefiorense isolated from Japanese black salamander.</title>
        <authorList>
            <person name="Fukano H."/>
            <person name="Yoshida M."/>
            <person name="Shimizu A."/>
            <person name="Iwao H."/>
            <person name="Kurata O."/>
            <person name="Katayama Y."/>
            <person name="Omatsu T."/>
            <person name="Mizutani T."/>
            <person name="Wada S."/>
            <person name="Hoshino Y."/>
        </authorList>
    </citation>
    <scope>NUCLEOTIDE SEQUENCE [LARGE SCALE GENOMIC DNA]</scope>
    <source>
        <strain evidence="4">BS</strain>
    </source>
</reference>
<reference evidence="3" key="4">
    <citation type="submission" date="2022-04" db="EMBL/GenBank/DDBJ databases">
        <authorList>
            <person name="Komine T."/>
            <person name="Fukano H."/>
            <person name="Wada S."/>
        </authorList>
    </citation>
    <scope>NUCLEOTIDE SEQUENCE</scope>
    <source>
        <strain evidence="3">NJB18185</strain>
    </source>
</reference>
<evidence type="ECO:0000313" key="3">
    <source>
        <dbReference type="EMBL" id="GKU72947.1"/>
    </source>
</evidence>
<keyword evidence="4" id="KW-1185">Reference proteome</keyword>
<dbReference type="EMBL" id="BQYH01000017">
    <property type="protein sequence ID" value="GKU72947.1"/>
    <property type="molecule type" value="Genomic_DNA"/>
</dbReference>
<evidence type="ECO:0000313" key="4">
    <source>
        <dbReference type="Proteomes" id="UP000245060"/>
    </source>
</evidence>
<proteinExistence type="predicted"/>
<gene>
    <name evidence="2" type="ORF">MmonteBS_12820</name>
    <name evidence="3" type="ORF">NJB18185_27190</name>
</gene>
<comment type="caution">
    <text evidence="3">The sequence shown here is derived from an EMBL/GenBank/DDBJ whole genome shotgun (WGS) entry which is preliminary data.</text>
</comment>
<dbReference type="Proteomes" id="UP001139505">
    <property type="component" value="Unassembled WGS sequence"/>
</dbReference>
<keyword evidence="1" id="KW-0472">Membrane</keyword>
<feature type="transmembrane region" description="Helical" evidence="1">
    <location>
        <begin position="31"/>
        <end position="52"/>
    </location>
</feature>
<organism evidence="3 5">
    <name type="scientific">Mycobacterium montefiorense</name>
    <dbReference type="NCBI Taxonomy" id="154654"/>
    <lineage>
        <taxon>Bacteria</taxon>
        <taxon>Bacillati</taxon>
        <taxon>Actinomycetota</taxon>
        <taxon>Actinomycetes</taxon>
        <taxon>Mycobacteriales</taxon>
        <taxon>Mycobacteriaceae</taxon>
        <taxon>Mycobacterium</taxon>
        <taxon>Mycobacterium simiae complex</taxon>
    </lineage>
</organism>
<dbReference type="Proteomes" id="UP000245060">
    <property type="component" value="Unassembled WGS sequence"/>
</dbReference>
<evidence type="ECO:0000313" key="5">
    <source>
        <dbReference type="Proteomes" id="UP001139505"/>
    </source>
</evidence>
<keyword evidence="1" id="KW-1133">Transmembrane helix</keyword>
<accession>A0AA37PMC9</accession>
<evidence type="ECO:0000313" key="2">
    <source>
        <dbReference type="EMBL" id="GBG36910.1"/>
    </source>
</evidence>
<reference evidence="2" key="1">
    <citation type="journal article" date="2018" name="Genome Announc.">
        <title>Draft Genome Sequence of Mycobacterium montefiorense Isolated from Japanese Black Salamander (Hynobius nigrescens).</title>
        <authorList>
            <person name="Fukano H."/>
            <person name="Yoshida M."/>
            <person name="Shimizu A."/>
            <person name="Iwao H."/>
            <person name="Katayama Y."/>
            <person name="Omatsu T."/>
            <person name="Mizutani T."/>
            <person name="Kurata O."/>
            <person name="Wada S."/>
            <person name="Hoshino Y."/>
        </authorList>
    </citation>
    <scope>NUCLEOTIDE SEQUENCE</scope>
    <source>
        <strain evidence="2">BS</strain>
    </source>
</reference>
<keyword evidence="1" id="KW-0812">Transmembrane</keyword>
<feature type="transmembrane region" description="Helical" evidence="1">
    <location>
        <begin position="97"/>
        <end position="118"/>
    </location>
</feature>